<feature type="region of interest" description="Disordered" evidence="5">
    <location>
        <begin position="118"/>
        <end position="179"/>
    </location>
</feature>
<gene>
    <name evidence="8" type="primary">copC</name>
    <name evidence="8" type="ORF">HMPREF0183_1051</name>
</gene>
<dbReference type="InterPro" id="IPR032694">
    <property type="entry name" value="CopC/D"/>
</dbReference>
<proteinExistence type="predicted"/>
<keyword evidence="6" id="KW-1133">Transmembrane helix</keyword>
<dbReference type="InterPro" id="IPR007348">
    <property type="entry name" value="CopC_dom"/>
</dbReference>
<dbReference type="Gene3D" id="2.60.40.1220">
    <property type="match status" value="1"/>
</dbReference>
<reference evidence="8 9" key="1">
    <citation type="submission" date="2010-04" db="EMBL/GenBank/DDBJ databases">
        <authorList>
            <person name="Qin X."/>
            <person name="Bachman B."/>
            <person name="Battles P."/>
            <person name="Bell A."/>
            <person name="Bess C."/>
            <person name="Bickham C."/>
            <person name="Chaboub L."/>
            <person name="Chen D."/>
            <person name="Coyle M."/>
            <person name="Deiros D.R."/>
            <person name="Dinh H."/>
            <person name="Forbes L."/>
            <person name="Fowler G."/>
            <person name="Francisco L."/>
            <person name="Fu Q."/>
            <person name="Gubbala S."/>
            <person name="Hale W."/>
            <person name="Han Y."/>
            <person name="Hemphill L."/>
            <person name="Highlander S.K."/>
            <person name="Hirani K."/>
            <person name="Hogues M."/>
            <person name="Jackson L."/>
            <person name="Jakkamsetti A."/>
            <person name="Javaid M."/>
            <person name="Jiang H."/>
            <person name="Korchina V."/>
            <person name="Kovar C."/>
            <person name="Lara F."/>
            <person name="Lee S."/>
            <person name="Mata R."/>
            <person name="Mathew T."/>
            <person name="Moen C."/>
            <person name="Morales K."/>
            <person name="Munidasa M."/>
            <person name="Nazareth L."/>
            <person name="Ngo R."/>
            <person name="Nguyen L."/>
            <person name="Okwuonu G."/>
            <person name="Ongeri F."/>
            <person name="Patil S."/>
            <person name="Petrosino J."/>
            <person name="Pham C."/>
            <person name="Pham P."/>
            <person name="Pu L.-L."/>
            <person name="Puazo M."/>
            <person name="Raj R."/>
            <person name="Reid J."/>
            <person name="Rouhana J."/>
            <person name="Saada N."/>
            <person name="Shang Y."/>
            <person name="Simmons D."/>
            <person name="Thornton R."/>
            <person name="Warren J."/>
            <person name="Weissenberger G."/>
            <person name="Zhang J."/>
            <person name="Zhang L."/>
            <person name="Zhou C."/>
            <person name="Zhu D."/>
            <person name="Muzny D."/>
            <person name="Worley K."/>
            <person name="Gibbs R."/>
        </authorList>
    </citation>
    <scope>NUCLEOTIDE SEQUENCE [LARGE SCALE GENOMIC DNA]</scope>
    <source>
        <strain evidence="8 9">ATCC 49030</strain>
    </source>
</reference>
<evidence type="ECO:0000256" key="2">
    <source>
        <dbReference type="ARBA" id="ARBA00022723"/>
    </source>
</evidence>
<evidence type="ECO:0000256" key="6">
    <source>
        <dbReference type="SAM" id="Phobius"/>
    </source>
</evidence>
<protein>
    <submittedName>
        <fullName evidence="8">Copper resistance protein CopC</fullName>
    </submittedName>
</protein>
<dbReference type="eggNOG" id="COG2372">
    <property type="taxonomic scope" value="Bacteria"/>
</dbReference>
<keyword evidence="6" id="KW-0812">Transmembrane</keyword>
<dbReference type="SUPFAM" id="SSF81296">
    <property type="entry name" value="E set domains"/>
    <property type="match status" value="1"/>
</dbReference>
<dbReference type="GO" id="GO:0006825">
    <property type="term" value="P:copper ion transport"/>
    <property type="evidence" value="ECO:0007669"/>
    <property type="project" value="InterPro"/>
</dbReference>
<dbReference type="STRING" id="585530.HMPREF0183_1051"/>
<organism evidence="8 9">
    <name type="scientific">Brevibacterium mcbrellneri ATCC 49030</name>
    <dbReference type="NCBI Taxonomy" id="585530"/>
    <lineage>
        <taxon>Bacteria</taxon>
        <taxon>Bacillati</taxon>
        <taxon>Actinomycetota</taxon>
        <taxon>Actinomycetes</taxon>
        <taxon>Micrococcales</taxon>
        <taxon>Brevibacteriaceae</taxon>
        <taxon>Brevibacterium</taxon>
    </lineage>
</organism>
<evidence type="ECO:0000256" key="3">
    <source>
        <dbReference type="ARBA" id="ARBA00022729"/>
    </source>
</evidence>
<comment type="subcellular location">
    <subcellularLocation>
        <location evidence="1">Cell envelope</location>
    </subcellularLocation>
</comment>
<dbReference type="InterPro" id="IPR014755">
    <property type="entry name" value="Cu-Rt/internalin_Ig-like"/>
</dbReference>
<dbReference type="PANTHER" id="PTHR34820:SF4">
    <property type="entry name" value="INNER MEMBRANE PROTEIN YEBZ"/>
    <property type="match status" value="1"/>
</dbReference>
<dbReference type="OrthoDB" id="5242236at2"/>
<feature type="compositionally biased region" description="Polar residues" evidence="5">
    <location>
        <begin position="121"/>
        <end position="147"/>
    </location>
</feature>
<dbReference type="RefSeq" id="WP_005883514.1">
    <property type="nucleotide sequence ID" value="NZ_ADNU01000030.1"/>
</dbReference>
<evidence type="ECO:0000313" key="9">
    <source>
        <dbReference type="Proteomes" id="UP000005714"/>
    </source>
</evidence>
<evidence type="ECO:0000256" key="4">
    <source>
        <dbReference type="ARBA" id="ARBA00023008"/>
    </source>
</evidence>
<dbReference type="PANTHER" id="PTHR34820">
    <property type="entry name" value="INNER MEMBRANE PROTEIN YEBZ"/>
    <property type="match status" value="1"/>
</dbReference>
<dbReference type="Pfam" id="PF04234">
    <property type="entry name" value="CopC"/>
    <property type="match status" value="1"/>
</dbReference>
<name>D4YM91_9MICO</name>
<dbReference type="GO" id="GO:0046688">
    <property type="term" value="P:response to copper ion"/>
    <property type="evidence" value="ECO:0007669"/>
    <property type="project" value="InterPro"/>
</dbReference>
<dbReference type="GO" id="GO:0005886">
    <property type="term" value="C:plasma membrane"/>
    <property type="evidence" value="ECO:0007669"/>
    <property type="project" value="TreeGrafter"/>
</dbReference>
<dbReference type="GO" id="GO:0030313">
    <property type="term" value="C:cell envelope"/>
    <property type="evidence" value="ECO:0007669"/>
    <property type="project" value="UniProtKB-SubCell"/>
</dbReference>
<keyword evidence="2" id="KW-0479">Metal-binding</keyword>
<dbReference type="AlphaFoldDB" id="D4YM91"/>
<sequence>MTHRSALSLLLSAVLTLVIGSFGLMFASPALAHDQLIGSNPKNGAKLDKQPEWLELEFSGNIQDIGTEIQVMHEGKDVSAGEIAIEGRKVTSALPDDLAPGDYKVVWRVVSSDGHPISGTLEFTINDSNAAGGTTSENEGDASTNEQPAEGTGDNKADNANNNGSSADTSADTDASATANEDNGGISPIAYVVIALGAVGVVALVIVMFRRKSRGLEQ</sequence>
<evidence type="ECO:0000256" key="1">
    <source>
        <dbReference type="ARBA" id="ARBA00004196"/>
    </source>
</evidence>
<keyword evidence="6" id="KW-0472">Membrane</keyword>
<comment type="caution">
    <text evidence="8">The sequence shown here is derived from an EMBL/GenBank/DDBJ whole genome shotgun (WGS) entry which is preliminary data.</text>
</comment>
<accession>D4YM91</accession>
<evidence type="ECO:0000313" key="8">
    <source>
        <dbReference type="EMBL" id="EFG47685.1"/>
    </source>
</evidence>
<feature type="transmembrane region" description="Helical" evidence="6">
    <location>
        <begin position="189"/>
        <end position="209"/>
    </location>
</feature>
<dbReference type="Proteomes" id="UP000005714">
    <property type="component" value="Unassembled WGS sequence"/>
</dbReference>
<dbReference type="InterPro" id="IPR014756">
    <property type="entry name" value="Ig_E-set"/>
</dbReference>
<keyword evidence="3" id="KW-0732">Signal</keyword>
<keyword evidence="9" id="KW-1185">Reference proteome</keyword>
<evidence type="ECO:0000259" key="7">
    <source>
        <dbReference type="Pfam" id="PF04234"/>
    </source>
</evidence>
<keyword evidence="4" id="KW-0186">Copper</keyword>
<evidence type="ECO:0000256" key="5">
    <source>
        <dbReference type="SAM" id="MobiDB-lite"/>
    </source>
</evidence>
<dbReference type="GO" id="GO:0042597">
    <property type="term" value="C:periplasmic space"/>
    <property type="evidence" value="ECO:0007669"/>
    <property type="project" value="InterPro"/>
</dbReference>
<dbReference type="GO" id="GO:0005507">
    <property type="term" value="F:copper ion binding"/>
    <property type="evidence" value="ECO:0007669"/>
    <property type="project" value="InterPro"/>
</dbReference>
<dbReference type="EMBL" id="ADNU01000030">
    <property type="protein sequence ID" value="EFG47685.1"/>
    <property type="molecule type" value="Genomic_DNA"/>
</dbReference>
<feature type="domain" description="CopC" evidence="7">
    <location>
        <begin position="33"/>
        <end position="125"/>
    </location>
</feature>
<feature type="compositionally biased region" description="Low complexity" evidence="5">
    <location>
        <begin position="151"/>
        <end position="179"/>
    </location>
</feature>